<organism evidence="3 4">
    <name type="scientific">Ilumatobacter coccineus (strain NBRC 103263 / KCTC 29153 / YM16-304)</name>
    <dbReference type="NCBI Taxonomy" id="1313172"/>
    <lineage>
        <taxon>Bacteria</taxon>
        <taxon>Bacillati</taxon>
        <taxon>Actinomycetota</taxon>
        <taxon>Acidimicrobiia</taxon>
        <taxon>Acidimicrobiales</taxon>
        <taxon>Ilumatobacteraceae</taxon>
        <taxon>Ilumatobacter</taxon>
    </lineage>
</organism>
<evidence type="ECO:0000313" key="3">
    <source>
        <dbReference type="EMBL" id="BAN02038.1"/>
    </source>
</evidence>
<evidence type="ECO:0000313" key="4">
    <source>
        <dbReference type="Proteomes" id="UP000011863"/>
    </source>
</evidence>
<dbReference type="GO" id="GO:0003677">
    <property type="term" value="F:DNA binding"/>
    <property type="evidence" value="ECO:0007669"/>
    <property type="project" value="InterPro"/>
</dbReference>
<dbReference type="SMART" id="SM00530">
    <property type="entry name" value="HTH_XRE"/>
    <property type="match status" value="1"/>
</dbReference>
<dbReference type="RefSeq" id="WP_015441285.1">
    <property type="nucleotide sequence ID" value="NC_020520.1"/>
</dbReference>
<evidence type="ECO:0000256" key="1">
    <source>
        <dbReference type="SAM" id="MobiDB-lite"/>
    </source>
</evidence>
<dbReference type="InterPro" id="IPR010982">
    <property type="entry name" value="Lambda_DNA-bd_dom_sf"/>
</dbReference>
<dbReference type="EMBL" id="AP012057">
    <property type="protein sequence ID" value="BAN02038.1"/>
    <property type="molecule type" value="Genomic_DNA"/>
</dbReference>
<dbReference type="OrthoDB" id="3188736at2"/>
<gene>
    <name evidence="3" type="ORF">YM304_17240</name>
</gene>
<keyword evidence="4" id="KW-1185">Reference proteome</keyword>
<dbReference type="KEGG" id="aym:YM304_17240"/>
<dbReference type="SUPFAM" id="SSF47413">
    <property type="entry name" value="lambda repressor-like DNA-binding domains"/>
    <property type="match status" value="1"/>
</dbReference>
<dbReference type="InterPro" id="IPR001387">
    <property type="entry name" value="Cro/C1-type_HTH"/>
</dbReference>
<dbReference type="PROSITE" id="PS50943">
    <property type="entry name" value="HTH_CROC1"/>
    <property type="match status" value="1"/>
</dbReference>
<dbReference type="Gene3D" id="1.10.260.40">
    <property type="entry name" value="lambda repressor-like DNA-binding domains"/>
    <property type="match status" value="1"/>
</dbReference>
<feature type="domain" description="HTH cro/C1-type" evidence="2">
    <location>
        <begin position="57"/>
        <end position="111"/>
    </location>
</feature>
<dbReference type="Proteomes" id="UP000011863">
    <property type="component" value="Chromosome"/>
</dbReference>
<feature type="region of interest" description="Disordered" evidence="1">
    <location>
        <begin position="1"/>
        <end position="46"/>
    </location>
</feature>
<proteinExistence type="predicted"/>
<sequence length="134" mass="14293">MSTGEPQGESDTVPGAPERDGGDDVLADVLPFPSNGRRTATDSHDEPRLRTVIGDVLRDERLRQARVLADVAAEAAVSLPYLSEIERGRKEVSSDVLAAVTDALDVSLIEVLERCVERLRTGSQGGSGIQLRAA</sequence>
<accession>A0A6C7EBM2</accession>
<dbReference type="CDD" id="cd00093">
    <property type="entry name" value="HTH_XRE"/>
    <property type="match status" value="1"/>
</dbReference>
<evidence type="ECO:0000259" key="2">
    <source>
        <dbReference type="PROSITE" id="PS50943"/>
    </source>
</evidence>
<reference evidence="3 4" key="1">
    <citation type="journal article" date="2013" name="Int. J. Syst. Evol. Microbiol.">
        <title>Ilumatobacter nonamiense sp. nov. and Ilumatobacter coccineum sp. nov., isolated from seashore sand.</title>
        <authorList>
            <person name="Matsumoto A."/>
            <person name="Kasai H."/>
            <person name="Matsuo Y."/>
            <person name="Shizuri Y."/>
            <person name="Ichikawa N."/>
            <person name="Fujita N."/>
            <person name="Omura S."/>
            <person name="Takahashi Y."/>
        </authorList>
    </citation>
    <scope>NUCLEOTIDE SEQUENCE [LARGE SCALE GENOMIC DNA]</scope>
    <source>
        <strain evidence="4">NBRC 103263 / KCTC 29153 / YM16-304</strain>
    </source>
</reference>
<dbReference type="AlphaFoldDB" id="A0A6C7EBM2"/>
<protein>
    <submittedName>
        <fullName evidence="3">Putative transcriptional regulator</fullName>
    </submittedName>
</protein>
<name>A0A6C7EBM2_ILUCY</name>
<dbReference type="Pfam" id="PF13560">
    <property type="entry name" value="HTH_31"/>
    <property type="match status" value="1"/>
</dbReference>